<evidence type="ECO:0000313" key="10">
    <source>
        <dbReference type="Proteomes" id="UP001143304"/>
    </source>
</evidence>
<protein>
    <submittedName>
        <fullName evidence="9">Glycosyltransferase family 2 protein</fullName>
    </submittedName>
</protein>
<dbReference type="SUPFAM" id="SSF53448">
    <property type="entry name" value="Nucleotide-diphospho-sugar transferases"/>
    <property type="match status" value="1"/>
</dbReference>
<gene>
    <name evidence="9" type="ORF">EYC82_10570</name>
</gene>
<reference evidence="9" key="1">
    <citation type="submission" date="2019-02" db="EMBL/GenBank/DDBJ databases">
        <authorList>
            <person name="Li S.-H."/>
        </authorList>
    </citation>
    <scope>NUCLEOTIDE SEQUENCE</scope>
    <source>
        <strain evidence="9">IMCC11814</strain>
    </source>
</reference>
<accession>A0ABT3T6A1</accession>
<dbReference type="InterPro" id="IPR050256">
    <property type="entry name" value="Glycosyltransferase_2"/>
</dbReference>
<keyword evidence="4" id="KW-0812">Transmembrane</keyword>
<evidence type="ECO:0000256" key="4">
    <source>
        <dbReference type="ARBA" id="ARBA00022692"/>
    </source>
</evidence>
<organism evidence="9 10">
    <name type="scientific">Candidatus Marimicrobium litorale</name>
    <dbReference type="NCBI Taxonomy" id="2518991"/>
    <lineage>
        <taxon>Bacteria</taxon>
        <taxon>Pseudomonadati</taxon>
        <taxon>Pseudomonadota</taxon>
        <taxon>Gammaproteobacteria</taxon>
        <taxon>Cellvibrionales</taxon>
        <taxon>Halieaceae</taxon>
        <taxon>Marimicrobium</taxon>
    </lineage>
</organism>
<keyword evidence="6" id="KW-1133">Transmembrane helix</keyword>
<evidence type="ECO:0000313" key="9">
    <source>
        <dbReference type="EMBL" id="MCX2977796.1"/>
    </source>
</evidence>
<evidence type="ECO:0000256" key="1">
    <source>
        <dbReference type="ARBA" id="ARBA00022475"/>
    </source>
</evidence>
<keyword evidence="3" id="KW-0808">Transferase</keyword>
<dbReference type="RefSeq" id="WP_279249503.1">
    <property type="nucleotide sequence ID" value="NZ_SHNO01000001.1"/>
</dbReference>
<dbReference type="InterPro" id="IPR029044">
    <property type="entry name" value="Nucleotide-diphossugar_trans"/>
</dbReference>
<sequence length="245" mass="27580">MIEEKPDISLFFPVYNDASTVEIVAQRALSLLNEVARNYEIIIVDDGSPDASGEIADRLAAENEKISVLHHPVNQGYGAAMKTGIAASNFDLICMIDGDNEYDVYDLKKMLAVREYYMLVIAFRYRKLYSTKRIFISFVYNAVLRLLFTSPFRDISTGIRLINRKVVDEIELSSNSPFIGAELTLKSMLRGFPVGEVGIQTFPRDFGTGSATTLPNIIGTIKDILRIRREVFSDSYDLPEGRTRN</sequence>
<evidence type="ECO:0000256" key="3">
    <source>
        <dbReference type="ARBA" id="ARBA00022679"/>
    </source>
</evidence>
<dbReference type="CDD" id="cd04179">
    <property type="entry name" value="DPM_DPG-synthase_like"/>
    <property type="match status" value="1"/>
</dbReference>
<dbReference type="Gene3D" id="3.90.550.10">
    <property type="entry name" value="Spore Coat Polysaccharide Biosynthesis Protein SpsA, Chain A"/>
    <property type="match status" value="1"/>
</dbReference>
<evidence type="ECO:0000259" key="8">
    <source>
        <dbReference type="Pfam" id="PF00535"/>
    </source>
</evidence>
<dbReference type="EMBL" id="SHNO01000001">
    <property type="protein sequence ID" value="MCX2977796.1"/>
    <property type="molecule type" value="Genomic_DNA"/>
</dbReference>
<keyword evidence="1" id="KW-1003">Cell membrane</keyword>
<keyword evidence="2" id="KW-0328">Glycosyltransferase</keyword>
<evidence type="ECO:0000256" key="6">
    <source>
        <dbReference type="ARBA" id="ARBA00022989"/>
    </source>
</evidence>
<dbReference type="PANTHER" id="PTHR48090:SF3">
    <property type="entry name" value="UNDECAPRENYL-PHOSPHATE 4-DEOXY-4-FORMAMIDO-L-ARABINOSE TRANSFERASE"/>
    <property type="match status" value="1"/>
</dbReference>
<evidence type="ECO:0000256" key="5">
    <source>
        <dbReference type="ARBA" id="ARBA00022985"/>
    </source>
</evidence>
<dbReference type="Pfam" id="PF00535">
    <property type="entry name" value="Glycos_transf_2"/>
    <property type="match status" value="1"/>
</dbReference>
<comment type="caution">
    <text evidence="9">The sequence shown here is derived from an EMBL/GenBank/DDBJ whole genome shotgun (WGS) entry which is preliminary data.</text>
</comment>
<name>A0ABT3T6A1_9GAMM</name>
<dbReference type="InterPro" id="IPR001173">
    <property type="entry name" value="Glyco_trans_2-like"/>
</dbReference>
<keyword evidence="7" id="KW-0472">Membrane</keyword>
<feature type="domain" description="Glycosyltransferase 2-like" evidence="8">
    <location>
        <begin position="9"/>
        <end position="170"/>
    </location>
</feature>
<keyword evidence="10" id="KW-1185">Reference proteome</keyword>
<keyword evidence="5" id="KW-0448">Lipopolysaccharide biosynthesis</keyword>
<evidence type="ECO:0000256" key="2">
    <source>
        <dbReference type="ARBA" id="ARBA00022676"/>
    </source>
</evidence>
<dbReference type="PANTHER" id="PTHR48090">
    <property type="entry name" value="UNDECAPRENYL-PHOSPHATE 4-DEOXY-4-FORMAMIDO-L-ARABINOSE TRANSFERASE-RELATED"/>
    <property type="match status" value="1"/>
</dbReference>
<dbReference type="Proteomes" id="UP001143304">
    <property type="component" value="Unassembled WGS sequence"/>
</dbReference>
<proteinExistence type="predicted"/>
<evidence type="ECO:0000256" key="7">
    <source>
        <dbReference type="ARBA" id="ARBA00023136"/>
    </source>
</evidence>